<reference evidence="3 4" key="1">
    <citation type="submission" date="2016-07" db="EMBL/GenBank/DDBJ databases">
        <title>Pervasive Adenine N6-methylation of Active Genes in Fungi.</title>
        <authorList>
            <consortium name="DOE Joint Genome Institute"/>
            <person name="Mondo S.J."/>
            <person name="Dannebaum R.O."/>
            <person name="Kuo R.C."/>
            <person name="Labutti K."/>
            <person name="Haridas S."/>
            <person name="Kuo A."/>
            <person name="Salamov A."/>
            <person name="Ahrendt S.R."/>
            <person name="Lipzen A."/>
            <person name="Sullivan W."/>
            <person name="Andreopoulos W.B."/>
            <person name="Clum A."/>
            <person name="Lindquist E."/>
            <person name="Daum C."/>
            <person name="Ramamoorthy G.K."/>
            <person name="Gryganskyi A."/>
            <person name="Culley D."/>
            <person name="Magnuson J.K."/>
            <person name="James T.Y."/>
            <person name="O'Malley M.A."/>
            <person name="Stajich J.E."/>
            <person name="Spatafora J.W."/>
            <person name="Visel A."/>
            <person name="Grigoriev I.V."/>
        </authorList>
    </citation>
    <scope>NUCLEOTIDE SEQUENCE [LARGE SCALE GENOMIC DNA]</scope>
    <source>
        <strain evidence="3 4">62-1032</strain>
    </source>
</reference>
<dbReference type="InParanoid" id="A0A1Y2CYR2"/>
<dbReference type="SUPFAM" id="SSF117892">
    <property type="entry name" value="Band 7/SPFH domain"/>
    <property type="match status" value="1"/>
</dbReference>
<dbReference type="InterPro" id="IPR036013">
    <property type="entry name" value="Band_7/SPFH_dom_sf"/>
</dbReference>
<comment type="caution">
    <text evidence="3">The sequence shown here is derived from an EMBL/GenBank/DDBJ whole genome shotgun (WGS) entry which is preliminary data.</text>
</comment>
<proteinExistence type="predicted"/>
<protein>
    <recommendedName>
        <fullName evidence="2">Band 7 domain-containing protein</fullName>
    </recommendedName>
</protein>
<feature type="region of interest" description="Disordered" evidence="1">
    <location>
        <begin position="75"/>
        <end position="102"/>
    </location>
</feature>
<dbReference type="AlphaFoldDB" id="A0A1Y2CYR2"/>
<evidence type="ECO:0000313" key="4">
    <source>
        <dbReference type="Proteomes" id="UP000193467"/>
    </source>
</evidence>
<evidence type="ECO:0000256" key="1">
    <source>
        <dbReference type="SAM" id="MobiDB-lite"/>
    </source>
</evidence>
<keyword evidence="4" id="KW-1185">Reference proteome</keyword>
<accession>A0A1Y2CYR2</accession>
<dbReference type="Gene3D" id="3.30.479.30">
    <property type="entry name" value="Band 7 domain"/>
    <property type="match status" value="1"/>
</dbReference>
<organism evidence="3 4">
    <name type="scientific">Leucosporidium creatinivorum</name>
    <dbReference type="NCBI Taxonomy" id="106004"/>
    <lineage>
        <taxon>Eukaryota</taxon>
        <taxon>Fungi</taxon>
        <taxon>Dikarya</taxon>
        <taxon>Basidiomycota</taxon>
        <taxon>Pucciniomycotina</taxon>
        <taxon>Microbotryomycetes</taxon>
        <taxon>Leucosporidiales</taxon>
        <taxon>Leucosporidium</taxon>
    </lineage>
</organism>
<dbReference type="PANTHER" id="PTHR43327:SF10">
    <property type="entry name" value="STOMATIN-LIKE PROTEIN 2, MITOCHONDRIAL"/>
    <property type="match status" value="1"/>
</dbReference>
<evidence type="ECO:0000259" key="2">
    <source>
        <dbReference type="Pfam" id="PF01145"/>
    </source>
</evidence>
<feature type="domain" description="Band 7" evidence="2">
    <location>
        <begin position="314"/>
        <end position="498"/>
    </location>
</feature>
<feature type="compositionally biased region" description="Basic and acidic residues" evidence="1">
    <location>
        <begin position="84"/>
        <end position="101"/>
    </location>
</feature>
<dbReference type="OrthoDB" id="6738456at2759"/>
<name>A0A1Y2CYR2_9BASI</name>
<dbReference type="InterPro" id="IPR050710">
    <property type="entry name" value="Band7/mec-2_domain"/>
</dbReference>
<dbReference type="STRING" id="106004.A0A1Y2CYR2"/>
<dbReference type="InterPro" id="IPR001107">
    <property type="entry name" value="Band_7"/>
</dbReference>
<gene>
    <name evidence="3" type="ORF">BCR35DRAFT_19376</name>
</gene>
<sequence length="633" mass="68720">MTLARSEGAVAVPSALHFSVPNGLTRNIALCTLADEKKQEQSTRLFFLSFLFSRSSSLQTFFDMPASNASATVVADNDYPSTSRPRDNGKGKSNHLDEHEPLVAPPSSIKFLTQTVDPLSAAANRQFFVPINEANGGLVVAIQTLHEKLLAAGKNGLISKKKPFSWAGRKIEPGFAGFYDHGGLPKIILTPGRYPGLPLANWWARKWSGVLELSSTVLSFNGFVSVQVSQNQAAVIADPANQIFVLKNGGFVSLSVEGSYRVLGVVDGVNLRNEVIDPLSGGREQRVLGHYEEVSLDSNGRKYVVATFLDIPANNCVILQKGDELEQLPAGQHYITNPSITVRGWFSKGESQLEMKTPDCYTKDQVPVQLKIYLRWQLLDPIKLCYHGYATPYAAIQDKTLSCLTQVVSHLEYASLLRQRGFATGDDARDGPEPDSTPTAFLDAVRTQALDELHEAAKEYGIMLKEVAVLDRNFKGQIAQTMDTLTTRSLQAQVEASNVDRENSNRVKVQEGLLQVARVQAQQRKTEADAAAYSVIANAKAEAEAVQIAALGEAEAIRVTAEAEAKAIAMRNEADRNVKDDQARAMQMARNEVQRIAAYGNKAIFVPTESGVAGNVLAGFALTQGGAATAAKK</sequence>
<evidence type="ECO:0000313" key="3">
    <source>
        <dbReference type="EMBL" id="ORY52173.1"/>
    </source>
</evidence>
<dbReference type="EMBL" id="MCGR01000106">
    <property type="protein sequence ID" value="ORY52173.1"/>
    <property type="molecule type" value="Genomic_DNA"/>
</dbReference>
<dbReference type="Proteomes" id="UP000193467">
    <property type="component" value="Unassembled WGS sequence"/>
</dbReference>
<dbReference type="PANTHER" id="PTHR43327">
    <property type="entry name" value="STOMATIN-LIKE PROTEIN 2, MITOCHONDRIAL"/>
    <property type="match status" value="1"/>
</dbReference>
<dbReference type="Pfam" id="PF01145">
    <property type="entry name" value="Band_7"/>
    <property type="match status" value="1"/>
</dbReference>
<dbReference type="CDD" id="cd06503">
    <property type="entry name" value="ATP-synt_Fo_b"/>
    <property type="match status" value="1"/>
</dbReference>